<evidence type="ECO:0000256" key="8">
    <source>
        <dbReference type="ARBA" id="ARBA00023242"/>
    </source>
</evidence>
<dbReference type="PROSITE" id="PS00028">
    <property type="entry name" value="ZINC_FINGER_C2H2_1"/>
    <property type="match status" value="1"/>
</dbReference>
<evidence type="ECO:0000313" key="11">
    <source>
        <dbReference type="EMBL" id="KAG2397689.1"/>
    </source>
</evidence>
<organism evidence="11 12">
    <name type="scientific">Phaseolus angularis</name>
    <name type="common">Azuki bean</name>
    <name type="synonym">Vigna angularis</name>
    <dbReference type="NCBI Taxonomy" id="3914"/>
    <lineage>
        <taxon>Eukaryota</taxon>
        <taxon>Viridiplantae</taxon>
        <taxon>Streptophyta</taxon>
        <taxon>Embryophyta</taxon>
        <taxon>Tracheophyta</taxon>
        <taxon>Spermatophyta</taxon>
        <taxon>Magnoliopsida</taxon>
        <taxon>eudicotyledons</taxon>
        <taxon>Gunneridae</taxon>
        <taxon>Pentapetalae</taxon>
        <taxon>rosids</taxon>
        <taxon>fabids</taxon>
        <taxon>Fabales</taxon>
        <taxon>Fabaceae</taxon>
        <taxon>Papilionoideae</taxon>
        <taxon>50 kb inversion clade</taxon>
        <taxon>NPAAA clade</taxon>
        <taxon>indigoferoid/millettioid clade</taxon>
        <taxon>Phaseoleae</taxon>
        <taxon>Vigna</taxon>
    </lineage>
</organism>
<keyword evidence="5" id="KW-0862">Zinc</keyword>
<evidence type="ECO:0000256" key="3">
    <source>
        <dbReference type="ARBA" id="ARBA00022737"/>
    </source>
</evidence>
<keyword evidence="7" id="KW-0804">Transcription</keyword>
<evidence type="ECO:0000256" key="1">
    <source>
        <dbReference type="ARBA" id="ARBA00004123"/>
    </source>
</evidence>
<dbReference type="InterPro" id="IPR013087">
    <property type="entry name" value="Znf_C2H2_type"/>
</dbReference>
<protein>
    <submittedName>
        <fullName evidence="11">Zinc finger protein</fullName>
    </submittedName>
</protein>
<evidence type="ECO:0000256" key="7">
    <source>
        <dbReference type="ARBA" id="ARBA00023163"/>
    </source>
</evidence>
<comment type="subcellular location">
    <subcellularLocation>
        <location evidence="1">Nucleus</location>
    </subcellularLocation>
</comment>
<accession>A0A8T0KEQ8</accession>
<evidence type="ECO:0000313" key="12">
    <source>
        <dbReference type="Proteomes" id="UP000743370"/>
    </source>
</evidence>
<dbReference type="PANTHER" id="PTHR26374:SF456">
    <property type="entry name" value="ZINC FINGER PROTEIN ZAT5-LIKE"/>
    <property type="match status" value="1"/>
</dbReference>
<keyword evidence="6" id="KW-0805">Transcription regulation</keyword>
<dbReference type="GO" id="GO:0008270">
    <property type="term" value="F:zinc ion binding"/>
    <property type="evidence" value="ECO:0007669"/>
    <property type="project" value="UniProtKB-KW"/>
</dbReference>
<dbReference type="GO" id="GO:0005634">
    <property type="term" value="C:nucleus"/>
    <property type="evidence" value="ECO:0007669"/>
    <property type="project" value="UniProtKB-SubCell"/>
</dbReference>
<feature type="domain" description="C2H2-type" evidence="10">
    <location>
        <begin position="15"/>
        <end position="37"/>
    </location>
</feature>
<evidence type="ECO:0000256" key="2">
    <source>
        <dbReference type="ARBA" id="ARBA00022723"/>
    </source>
</evidence>
<evidence type="ECO:0000256" key="9">
    <source>
        <dbReference type="PROSITE-ProRule" id="PRU00042"/>
    </source>
</evidence>
<evidence type="ECO:0000256" key="6">
    <source>
        <dbReference type="ARBA" id="ARBA00023015"/>
    </source>
</evidence>
<gene>
    <name evidence="11" type="ORF">HKW66_Vig0140750</name>
</gene>
<dbReference type="Pfam" id="PF13912">
    <property type="entry name" value="zf-C2H2_6"/>
    <property type="match status" value="1"/>
</dbReference>
<proteinExistence type="predicted"/>
<evidence type="ECO:0000259" key="10">
    <source>
        <dbReference type="PROSITE" id="PS50157"/>
    </source>
</evidence>
<keyword evidence="3" id="KW-0677">Repeat</keyword>
<sequence length="90" mass="10089">MASNLSSSMVTPRLHQCSICGLVFGLGQALGGHMRKHRVSSNDALSTIHDRDLPESNVIKKLRLWLDLNLTPYENYLTLNSMTPVLHLFL</sequence>
<keyword evidence="4 9" id="KW-0863">Zinc-finger</keyword>
<keyword evidence="2" id="KW-0479">Metal-binding</keyword>
<dbReference type="Proteomes" id="UP000743370">
    <property type="component" value="Unassembled WGS sequence"/>
</dbReference>
<dbReference type="PANTHER" id="PTHR26374">
    <property type="entry name" value="ZINC FINGER PROTEIN ZAT5"/>
    <property type="match status" value="1"/>
</dbReference>
<dbReference type="EMBL" id="JABFOF010000005">
    <property type="protein sequence ID" value="KAG2397689.1"/>
    <property type="molecule type" value="Genomic_DNA"/>
</dbReference>
<evidence type="ECO:0000256" key="5">
    <source>
        <dbReference type="ARBA" id="ARBA00022833"/>
    </source>
</evidence>
<reference evidence="11 12" key="1">
    <citation type="submission" date="2020-05" db="EMBL/GenBank/DDBJ databases">
        <title>Vigna angularis (adzuki bean) Var. LongXiaoDou No. 4 denovo assembly.</title>
        <authorList>
            <person name="Xiang H."/>
        </authorList>
    </citation>
    <scope>NUCLEOTIDE SEQUENCE [LARGE SCALE GENOMIC DNA]</scope>
    <source>
        <tissue evidence="11">Leaf</tissue>
    </source>
</reference>
<dbReference type="AlphaFoldDB" id="A0A8T0KEQ8"/>
<dbReference type="InterPro" id="IPR036236">
    <property type="entry name" value="Znf_C2H2_sf"/>
</dbReference>
<name>A0A8T0KEQ8_PHAAN</name>
<evidence type="ECO:0000256" key="4">
    <source>
        <dbReference type="ARBA" id="ARBA00022771"/>
    </source>
</evidence>
<keyword evidence="8" id="KW-0539">Nucleus</keyword>
<dbReference type="SUPFAM" id="SSF57667">
    <property type="entry name" value="beta-beta-alpha zinc fingers"/>
    <property type="match status" value="1"/>
</dbReference>
<comment type="caution">
    <text evidence="11">The sequence shown here is derived from an EMBL/GenBank/DDBJ whole genome shotgun (WGS) entry which is preliminary data.</text>
</comment>
<dbReference type="PROSITE" id="PS50157">
    <property type="entry name" value="ZINC_FINGER_C2H2_2"/>
    <property type="match status" value="1"/>
</dbReference>